<dbReference type="AlphaFoldDB" id="A0A0K0MNS4"/>
<geneLocation type="plasmid" evidence="1">
    <name>Drgb1</name>
</geneLocation>
<sequence>MAKLLDLDALYPAKKQIMLGGKKYDLQPLTVKLFTLAQSYQRGGIESQNPSEQIEAGMELVNELIPELGREVIQSMPIEFLQEIVSFAFIQGEEINEEHAGEEAK</sequence>
<keyword evidence="1" id="KW-0614">Plasmid</keyword>
<dbReference type="RefSeq" id="WP_181374651.1">
    <property type="nucleotide sequence ID" value="NZ_KP942676.1"/>
</dbReference>
<name>A0A0K0MNS4_PECCA</name>
<protein>
    <recommendedName>
        <fullName evidence="2">Phage tail assembly protein</fullName>
    </recommendedName>
</protein>
<evidence type="ECO:0008006" key="2">
    <source>
        <dbReference type="Google" id="ProtNLM"/>
    </source>
</evidence>
<accession>A0A0K0MNS4</accession>
<organism evidence="1">
    <name type="scientific">Pectobacterium carotovorum</name>
    <name type="common">Erwinia carotovora</name>
    <dbReference type="NCBI Taxonomy" id="554"/>
    <lineage>
        <taxon>Bacteria</taxon>
        <taxon>Pseudomonadati</taxon>
        <taxon>Pseudomonadota</taxon>
        <taxon>Gammaproteobacteria</taxon>
        <taxon>Enterobacterales</taxon>
        <taxon>Pectobacteriaceae</taxon>
        <taxon>Pectobacterium</taxon>
    </lineage>
</organism>
<reference evidence="1" key="1">
    <citation type="journal article" date="2015" name="Environ. Microbiol.">
        <title>Plasmids from the gut microbiome of cabbage root fly larvae encode SaxA that catalyses the conversion of the plant toxin 2-phenylethyl isothiocyanate.</title>
        <authorList>
            <person name="Welte C.U."/>
            <person name="de Graaf R.M."/>
            <person name="van den Bosch T.J."/>
            <person name="Op den Camp H.J."/>
            <person name="van Dam N.M."/>
            <person name="Jetten M.S."/>
        </authorList>
    </citation>
    <scope>NUCLEOTIDE SEQUENCE</scope>
    <source>
        <plasmid evidence="1">Drgb1</plasmid>
    </source>
</reference>
<evidence type="ECO:0000313" key="1">
    <source>
        <dbReference type="EMBL" id="AKG47475.1"/>
    </source>
</evidence>
<reference evidence="1" key="2">
    <citation type="submission" date="2015-03" db="EMBL/GenBank/DDBJ databases">
        <authorList>
            <person name="Welte C."/>
            <person name="de Graaf R."/>
            <person name="van den Bosch T.J.M."/>
            <person name="Op den Camp H."/>
            <person name="van Dam N."/>
            <person name="Jetten M."/>
        </authorList>
    </citation>
    <scope>NUCLEOTIDE SEQUENCE</scope>
    <source>
        <plasmid evidence="1">Drgb1</plasmid>
    </source>
</reference>
<gene>
    <name evidence="1" type="ORF">pA_00035</name>
</gene>
<proteinExistence type="predicted"/>
<dbReference type="EMBL" id="KP942676">
    <property type="protein sequence ID" value="AKG47475.1"/>
    <property type="molecule type" value="Genomic_DNA"/>
</dbReference>